<proteinExistence type="inferred from homology"/>
<keyword evidence="11" id="KW-0963">Cytoplasm</keyword>
<evidence type="ECO:0000256" key="27">
    <source>
        <dbReference type="ARBA" id="ARBA00023211"/>
    </source>
</evidence>
<evidence type="ECO:0000256" key="16">
    <source>
        <dbReference type="ARBA" id="ARBA00022723"/>
    </source>
</evidence>
<feature type="region of interest" description="Disordered" evidence="35">
    <location>
        <begin position="1024"/>
        <end position="1078"/>
    </location>
</feature>
<keyword evidence="14" id="KW-0493">Microtubule</keyword>
<dbReference type="InterPro" id="IPR044442">
    <property type="entry name" value="RNAse_III_DSRM__animal"/>
</dbReference>
<feature type="compositionally biased region" description="Low complexity" evidence="35">
    <location>
        <begin position="1594"/>
        <end position="1609"/>
    </location>
</feature>
<dbReference type="GO" id="GO:0046872">
    <property type="term" value="F:metal ion binding"/>
    <property type="evidence" value="ECO:0007669"/>
    <property type="project" value="UniProtKB-KW"/>
</dbReference>
<dbReference type="Gene3D" id="3.40.50.300">
    <property type="entry name" value="P-loop containing nucleotide triphosphate hydrolases"/>
    <property type="match status" value="1"/>
</dbReference>
<dbReference type="EC" id="3.1.26.3" evidence="8"/>
<evidence type="ECO:0000256" key="20">
    <source>
        <dbReference type="ARBA" id="ARBA00022801"/>
    </source>
</evidence>
<dbReference type="GO" id="GO:0007506">
    <property type="term" value="P:gonadal mesoderm development"/>
    <property type="evidence" value="ECO:0007669"/>
    <property type="project" value="UniProtKB-KW"/>
</dbReference>
<dbReference type="Proteomes" id="UP000054721">
    <property type="component" value="Unassembled WGS sequence"/>
</dbReference>
<keyword evidence="20" id="KW-0378">Hydrolase</keyword>
<evidence type="ECO:0000256" key="13">
    <source>
        <dbReference type="ARBA" id="ARBA00022552"/>
    </source>
</evidence>
<comment type="catalytic activity">
    <reaction evidence="1">
        <text>Endonucleolytic cleavage to 5'-phosphomonoester.</text>
        <dbReference type="EC" id="3.1.26.3"/>
    </reaction>
</comment>
<dbReference type="InterPro" id="IPR022780">
    <property type="entry name" value="Dynein_light_int_chain"/>
</dbReference>
<dbReference type="InterPro" id="IPR036389">
    <property type="entry name" value="RNase_III_sf"/>
</dbReference>
<dbReference type="InterPro" id="IPR027417">
    <property type="entry name" value="P-loop_NTPase"/>
</dbReference>
<feature type="compositionally biased region" description="Acidic residues" evidence="35">
    <location>
        <begin position="138"/>
        <end position="147"/>
    </location>
</feature>
<evidence type="ECO:0000256" key="14">
    <source>
        <dbReference type="ARBA" id="ARBA00022701"/>
    </source>
</evidence>
<keyword evidence="39" id="KW-1185">Reference proteome</keyword>
<keyword evidence="26" id="KW-0505">Motor protein</keyword>
<dbReference type="STRING" id="6335.A0A0V1LSQ7"/>
<feature type="region of interest" description="Disordered" evidence="35">
    <location>
        <begin position="119"/>
        <end position="170"/>
    </location>
</feature>
<feature type="region of interest" description="Disordered" evidence="35">
    <location>
        <begin position="1497"/>
        <end position="1519"/>
    </location>
</feature>
<feature type="compositionally biased region" description="Low complexity" evidence="35">
    <location>
        <begin position="1054"/>
        <end position="1064"/>
    </location>
</feature>
<dbReference type="GO" id="GO:0031054">
    <property type="term" value="P:pre-miRNA processing"/>
    <property type="evidence" value="ECO:0007669"/>
    <property type="project" value="InterPro"/>
</dbReference>
<keyword evidence="17" id="KW-0677">Repeat</keyword>
<dbReference type="SUPFAM" id="SSF54768">
    <property type="entry name" value="dsRNA-binding domain-like"/>
    <property type="match status" value="1"/>
</dbReference>
<keyword evidence="28" id="KW-0206">Cytoskeleton</keyword>
<evidence type="ECO:0000256" key="22">
    <source>
        <dbReference type="ARBA" id="ARBA00022842"/>
    </source>
</evidence>
<evidence type="ECO:0000256" key="21">
    <source>
        <dbReference type="ARBA" id="ARBA00022840"/>
    </source>
</evidence>
<evidence type="ECO:0000256" key="15">
    <source>
        <dbReference type="ARBA" id="ARBA00022722"/>
    </source>
</evidence>
<comment type="cofactor">
    <cofactor evidence="3">
        <name>Mg(2+)</name>
        <dbReference type="ChEBI" id="CHEBI:18420"/>
    </cofactor>
</comment>
<dbReference type="Gene3D" id="1.10.1520.10">
    <property type="entry name" value="Ribonuclease III domain"/>
    <property type="match status" value="2"/>
</dbReference>
<evidence type="ECO:0000256" key="10">
    <source>
        <dbReference type="ARBA" id="ARBA00022448"/>
    </source>
</evidence>
<keyword evidence="27" id="KW-0464">Manganese</keyword>
<dbReference type="PROSITE" id="PS50137">
    <property type="entry name" value="DS_RBD"/>
    <property type="match status" value="1"/>
</dbReference>
<evidence type="ECO:0000256" key="3">
    <source>
        <dbReference type="ARBA" id="ARBA00001946"/>
    </source>
</evidence>
<feature type="region of interest" description="Disordered" evidence="35">
    <location>
        <begin position="1"/>
        <end position="30"/>
    </location>
</feature>
<evidence type="ECO:0000259" key="37">
    <source>
        <dbReference type="PROSITE" id="PS50142"/>
    </source>
</evidence>
<evidence type="ECO:0000256" key="23">
    <source>
        <dbReference type="ARBA" id="ARBA00022884"/>
    </source>
</evidence>
<evidence type="ECO:0000256" key="4">
    <source>
        <dbReference type="ARBA" id="ARBA00004123"/>
    </source>
</evidence>
<evidence type="ECO:0000256" key="25">
    <source>
        <dbReference type="ARBA" id="ARBA00023156"/>
    </source>
</evidence>
<dbReference type="InterPro" id="IPR058938">
    <property type="entry name" value="Helical_CED_Drosha"/>
</dbReference>
<dbReference type="GO" id="GO:0003723">
    <property type="term" value="F:RNA binding"/>
    <property type="evidence" value="ECO:0007669"/>
    <property type="project" value="UniProtKB-UniRule"/>
</dbReference>
<dbReference type="GO" id="GO:0045504">
    <property type="term" value="F:dynein heavy chain binding"/>
    <property type="evidence" value="ECO:0007669"/>
    <property type="project" value="TreeGrafter"/>
</dbReference>
<dbReference type="CDD" id="cd19877">
    <property type="entry name" value="DSRM_RNAse_III_meta_like"/>
    <property type="match status" value="1"/>
</dbReference>
<dbReference type="SMART" id="SM00535">
    <property type="entry name" value="RIBOc"/>
    <property type="match status" value="2"/>
</dbReference>
<feature type="domain" description="DRBM" evidence="36">
    <location>
        <begin position="940"/>
        <end position="1015"/>
    </location>
</feature>
<keyword evidence="25" id="KW-0221">Differentiation</keyword>
<evidence type="ECO:0000256" key="30">
    <source>
        <dbReference type="ARBA" id="ARBA00032486"/>
    </source>
</evidence>
<dbReference type="GO" id="GO:0006364">
    <property type="term" value="P:rRNA processing"/>
    <property type="evidence" value="ECO:0007669"/>
    <property type="project" value="UniProtKB-KW"/>
</dbReference>
<keyword evidence="22" id="KW-0460">Magnesium</keyword>
<dbReference type="CDD" id="cd00882">
    <property type="entry name" value="Ras_like_GTPase"/>
    <property type="match status" value="1"/>
</dbReference>
<keyword evidence="13" id="KW-0698">rRNA processing</keyword>
<gene>
    <name evidence="38" type="primary">DROSHA</name>
    <name evidence="38" type="ORF">T02_13122</name>
</gene>
<dbReference type="PANTHER" id="PTHR12688:SF0">
    <property type="entry name" value="DYNEIN LIGHT INTERMEDIATE CHAIN"/>
    <property type="match status" value="1"/>
</dbReference>
<evidence type="ECO:0000256" key="24">
    <source>
        <dbReference type="ARBA" id="ARBA00023017"/>
    </source>
</evidence>
<comment type="function">
    <text evidence="31">Executes the initial step of microRNA (miRNA) processing in the nucleus, that is the cleavage of pri-miRNA to release pre-miRNA. Involved in pre-rRNA processing. Cleaves double-strand RNA and does not cleave single-strand RNA. Involved in fertility. Required for the function or synthesis of the let-7 miRNA.</text>
</comment>
<evidence type="ECO:0000256" key="9">
    <source>
        <dbReference type="ARBA" id="ARBA00017706"/>
    </source>
</evidence>
<dbReference type="GO" id="GO:0004525">
    <property type="term" value="F:ribonuclease III activity"/>
    <property type="evidence" value="ECO:0007669"/>
    <property type="project" value="UniProtKB-EC"/>
</dbReference>
<dbReference type="Pfam" id="PF00035">
    <property type="entry name" value="dsrm"/>
    <property type="match status" value="1"/>
</dbReference>
<comment type="subcellular location">
    <subcellularLocation>
        <location evidence="5">Cytoplasm</location>
        <location evidence="5">Cytoskeleton</location>
    </subcellularLocation>
    <subcellularLocation>
        <location evidence="4">Nucleus</location>
    </subcellularLocation>
</comment>
<evidence type="ECO:0000256" key="32">
    <source>
        <dbReference type="ARBA" id="ARBA00078955"/>
    </source>
</evidence>
<feature type="compositionally biased region" description="Basic and acidic residues" evidence="35">
    <location>
        <begin position="1"/>
        <end position="20"/>
    </location>
</feature>
<evidence type="ECO:0000256" key="2">
    <source>
        <dbReference type="ARBA" id="ARBA00001936"/>
    </source>
</evidence>
<keyword evidence="18" id="KW-0547">Nucleotide-binding</keyword>
<keyword evidence="12" id="KW-0690">Ribosome biogenesis</keyword>
<dbReference type="InterPro" id="IPR011907">
    <property type="entry name" value="RNase_III"/>
</dbReference>
<dbReference type="GO" id="GO:0007018">
    <property type="term" value="P:microtubule-based movement"/>
    <property type="evidence" value="ECO:0007669"/>
    <property type="project" value="InterPro"/>
</dbReference>
<evidence type="ECO:0000256" key="6">
    <source>
        <dbReference type="ARBA" id="ARBA00006831"/>
    </source>
</evidence>
<keyword evidence="16" id="KW-0479">Metal-binding</keyword>
<dbReference type="InterPro" id="IPR008467">
    <property type="entry name" value="Dynein1_light_intermed_chain"/>
</dbReference>
<evidence type="ECO:0000256" key="17">
    <source>
        <dbReference type="ARBA" id="ARBA00022737"/>
    </source>
</evidence>
<dbReference type="HAMAP" id="MF_00104">
    <property type="entry name" value="RNase_III"/>
    <property type="match status" value="1"/>
</dbReference>
<keyword evidence="15" id="KW-0540">Nuclease</keyword>
<keyword evidence="23 34" id="KW-0694">RNA-binding</keyword>
<dbReference type="Pfam" id="PF26050">
    <property type="entry name" value="Helical_CED_Drosha"/>
    <property type="match status" value="1"/>
</dbReference>
<evidence type="ECO:0000256" key="26">
    <source>
        <dbReference type="ARBA" id="ARBA00023175"/>
    </source>
</evidence>
<keyword evidence="24" id="KW-0243">Dynein</keyword>
<feature type="region of interest" description="Disordered" evidence="35">
    <location>
        <begin position="1546"/>
        <end position="1613"/>
    </location>
</feature>
<dbReference type="SUPFAM" id="SSF69065">
    <property type="entry name" value="RNase III domain-like"/>
    <property type="match status" value="2"/>
</dbReference>
<evidence type="ECO:0000256" key="5">
    <source>
        <dbReference type="ARBA" id="ARBA00004245"/>
    </source>
</evidence>
<feature type="region of interest" description="Disordered" evidence="35">
    <location>
        <begin position="1090"/>
        <end position="1110"/>
    </location>
</feature>
<dbReference type="FunFam" id="1.10.1520.10:FF:000002">
    <property type="entry name" value="Drosha ribonuclease III"/>
    <property type="match status" value="1"/>
</dbReference>
<evidence type="ECO:0000256" key="28">
    <source>
        <dbReference type="ARBA" id="ARBA00023212"/>
    </source>
</evidence>
<dbReference type="PANTHER" id="PTHR12688">
    <property type="entry name" value="DYNEIN LIGHT INTERMEDIATE CHAIN"/>
    <property type="match status" value="1"/>
</dbReference>
<dbReference type="SUPFAM" id="SSF52540">
    <property type="entry name" value="P-loop containing nucleoside triphosphate hydrolases"/>
    <property type="match status" value="1"/>
</dbReference>
<comment type="similarity">
    <text evidence="7">Belongs to the ribonuclease III family.</text>
</comment>
<evidence type="ECO:0000256" key="1">
    <source>
        <dbReference type="ARBA" id="ARBA00000109"/>
    </source>
</evidence>
<dbReference type="Pfam" id="PF14622">
    <property type="entry name" value="Ribonucleas_3_3"/>
    <property type="match status" value="1"/>
</dbReference>
<evidence type="ECO:0000256" key="35">
    <source>
        <dbReference type="SAM" id="MobiDB-lite"/>
    </source>
</evidence>
<name>A0A0V1LSQ7_9BILA</name>
<feature type="compositionally biased region" description="Low complexity" evidence="35">
    <location>
        <begin position="1090"/>
        <end position="1103"/>
    </location>
</feature>
<evidence type="ECO:0000313" key="39">
    <source>
        <dbReference type="Proteomes" id="UP000054721"/>
    </source>
</evidence>
<feature type="region of interest" description="Disordered" evidence="35">
    <location>
        <begin position="1663"/>
        <end position="1691"/>
    </location>
</feature>
<comment type="caution">
    <text evidence="38">The sequence shown here is derived from an EMBL/GenBank/DDBJ whole genome shotgun (WGS) entry which is preliminary data.</text>
</comment>
<evidence type="ECO:0000256" key="7">
    <source>
        <dbReference type="ARBA" id="ARBA00010183"/>
    </source>
</evidence>
<dbReference type="EMBL" id="JYDW01000008">
    <property type="protein sequence ID" value="KRZ62491.1"/>
    <property type="molecule type" value="Genomic_DNA"/>
</dbReference>
<organism evidence="38 39">
    <name type="scientific">Trichinella nativa</name>
    <dbReference type="NCBI Taxonomy" id="6335"/>
    <lineage>
        <taxon>Eukaryota</taxon>
        <taxon>Metazoa</taxon>
        <taxon>Ecdysozoa</taxon>
        <taxon>Nematoda</taxon>
        <taxon>Enoplea</taxon>
        <taxon>Dorylaimia</taxon>
        <taxon>Trichinellida</taxon>
        <taxon>Trichinellidae</taxon>
        <taxon>Trichinella</taxon>
    </lineage>
</organism>
<evidence type="ECO:0000256" key="31">
    <source>
        <dbReference type="ARBA" id="ARBA00060285"/>
    </source>
</evidence>
<evidence type="ECO:0000259" key="36">
    <source>
        <dbReference type="PROSITE" id="PS50137"/>
    </source>
</evidence>
<evidence type="ECO:0000256" key="33">
    <source>
        <dbReference type="ARBA" id="ARBA00083702"/>
    </source>
</evidence>
<dbReference type="GO" id="GO:0005868">
    <property type="term" value="C:cytoplasmic dynein complex"/>
    <property type="evidence" value="ECO:0007669"/>
    <property type="project" value="InterPro"/>
</dbReference>
<dbReference type="SMART" id="SM00358">
    <property type="entry name" value="DSRM"/>
    <property type="match status" value="1"/>
</dbReference>
<dbReference type="FunFam" id="3.30.160.20:FF:000012">
    <property type="entry name" value="Drosha ribonuclease III"/>
    <property type="match status" value="1"/>
</dbReference>
<dbReference type="GO" id="GO:0005813">
    <property type="term" value="C:centrosome"/>
    <property type="evidence" value="ECO:0007669"/>
    <property type="project" value="TreeGrafter"/>
</dbReference>
<evidence type="ECO:0000256" key="11">
    <source>
        <dbReference type="ARBA" id="ARBA00022490"/>
    </source>
</evidence>
<keyword evidence="19" id="KW-0255">Endonuclease</keyword>
<reference evidence="38 39" key="1">
    <citation type="submission" date="2015-05" db="EMBL/GenBank/DDBJ databases">
        <title>Evolution of Trichinella species and genotypes.</title>
        <authorList>
            <person name="Korhonen P.K."/>
            <person name="Edoardo P."/>
            <person name="Giuseppe L.R."/>
            <person name="Gasser R.B."/>
        </authorList>
    </citation>
    <scope>NUCLEOTIDE SEQUENCE [LARGE SCALE GENOMIC DNA]</scope>
    <source>
        <strain evidence="38">ISS10</strain>
    </source>
</reference>
<feature type="domain" description="RNase III" evidence="37">
    <location>
        <begin position="785"/>
        <end position="913"/>
    </location>
</feature>
<dbReference type="GO" id="GO:0000226">
    <property type="term" value="P:microtubule cytoskeleton organization"/>
    <property type="evidence" value="ECO:0007669"/>
    <property type="project" value="TreeGrafter"/>
</dbReference>
<evidence type="ECO:0000256" key="34">
    <source>
        <dbReference type="PROSITE-ProRule" id="PRU00266"/>
    </source>
</evidence>
<comment type="cofactor">
    <cofactor evidence="2">
        <name>Mn(2+)</name>
        <dbReference type="ChEBI" id="CHEBI:29035"/>
    </cofactor>
</comment>
<dbReference type="Pfam" id="PF00636">
    <property type="entry name" value="Ribonuclease_3"/>
    <property type="match status" value="1"/>
</dbReference>
<keyword evidence="10" id="KW-0813">Transport</keyword>
<feature type="compositionally biased region" description="Polar residues" evidence="35">
    <location>
        <begin position="154"/>
        <end position="168"/>
    </location>
</feature>
<dbReference type="OrthoDB" id="67027at2759"/>
<keyword evidence="21" id="KW-0067">ATP-binding</keyword>
<protein>
    <recommendedName>
        <fullName evidence="9">Ribonuclease 3</fullName>
        <ecNumber evidence="8">3.1.26.3</ecNumber>
    </recommendedName>
    <alternativeName>
        <fullName evidence="30">Ribonuclease III</fullName>
    </alternativeName>
    <alternativeName>
        <fullName evidence="32 33">protein Drosha</fullName>
    </alternativeName>
</protein>
<dbReference type="PROSITE" id="PS00517">
    <property type="entry name" value="RNASE_3_1"/>
    <property type="match status" value="2"/>
</dbReference>
<dbReference type="InterPro" id="IPR014720">
    <property type="entry name" value="dsRBD_dom"/>
</dbReference>
<keyword evidence="25" id="KW-0334">Gonadal differentiation</keyword>
<evidence type="ECO:0000256" key="19">
    <source>
        <dbReference type="ARBA" id="ARBA00022759"/>
    </source>
</evidence>
<dbReference type="GO" id="GO:0005634">
    <property type="term" value="C:nucleus"/>
    <property type="evidence" value="ECO:0007669"/>
    <property type="project" value="UniProtKB-SubCell"/>
</dbReference>
<dbReference type="GO" id="GO:0005524">
    <property type="term" value="F:ATP binding"/>
    <property type="evidence" value="ECO:0007669"/>
    <property type="project" value="UniProtKB-KW"/>
</dbReference>
<dbReference type="Pfam" id="PF05783">
    <property type="entry name" value="DLIC"/>
    <property type="match status" value="3"/>
</dbReference>
<evidence type="ECO:0000256" key="12">
    <source>
        <dbReference type="ARBA" id="ARBA00022517"/>
    </source>
</evidence>
<feature type="domain" description="RNase III" evidence="37">
    <location>
        <begin position="551"/>
        <end position="731"/>
    </location>
</feature>
<evidence type="ECO:0000256" key="8">
    <source>
        <dbReference type="ARBA" id="ARBA00012177"/>
    </source>
</evidence>
<comment type="similarity">
    <text evidence="6">Belongs to the dynein light intermediate chain family.</text>
</comment>
<dbReference type="InterPro" id="IPR000999">
    <property type="entry name" value="RNase_III_dom"/>
</dbReference>
<dbReference type="Gene3D" id="3.30.160.20">
    <property type="match status" value="1"/>
</dbReference>
<evidence type="ECO:0000313" key="38">
    <source>
        <dbReference type="EMBL" id="KRZ62491.1"/>
    </source>
</evidence>
<dbReference type="CDD" id="cd00593">
    <property type="entry name" value="RIBOc"/>
    <property type="match status" value="2"/>
</dbReference>
<accession>A0A0V1LSQ7</accession>
<keyword evidence="29" id="KW-0539">Nucleus</keyword>
<feature type="compositionally biased region" description="Low complexity" evidence="35">
    <location>
        <begin position="1024"/>
        <end position="1045"/>
    </location>
</feature>
<evidence type="ECO:0000256" key="18">
    <source>
        <dbReference type="ARBA" id="ARBA00022741"/>
    </source>
</evidence>
<sequence>MKSTRCVREELSVPHSKESDSMDQNPSSSFEEPLLVGLNDFIDQDFDIDDEEQEEEEVTIFSQSSPRFTVSCVSAHDYYKTIPCGQSDVKVATQKLTALHCEFDQHVVQLFRSAKQTWQKDENDDASQSPVKLQCSAESDEQDEENACEGGKQPNGNLNGDSHNNYDVNDNGRFKDALKELERKRRHPARLHPDIWYNDAGQLNDGPSCRCCWRARQKGISHGRYPGEARVEPCDPLSNNANRLHYYRVVIKPQANLFQKFFITEIEYKDKLYSFDGFGILSHEPIDRNMPLCRLNRWNIDYEVSLVEEVVPDFFSVRDLDLFWEYVFVELLELYDVKLFAANVEDGCPIFHIYPRFVCKRKEKTGCTQQMLPMSVVLEHLLQNCRLIFDQPAERGDFNDRINKQHLDKFSERLKGQVVANPWKRPVALRLDQLDRMQKAPDGYSVIVHFGRHPTVTTYAGTPEYQRAWKRFAKFRRVVMLQSYPRTEDRAKLAKMEAHLTELKAKNSVKRDLIMEVSCQDFMQTGIWSDVVQHCLILLVLLNHIRFHRCLRVFQQRIDYSFRRPSLLELAFTHPSYRADSGTNADHVRNVLNNCGLRQLEFGSKRTNPWNSRKRGVSCLVDVMSRMGEKKSRASSTVNNERLEYLGDAVIEFLTTIHLFYIFPDLEEGALAPYRTLMVQNSHLSKLAAKMGLDEFMLFAHGPDLCFEEDMRHAMANAFEAILGAVYLDGGVHVADRVFGRFLFPPDWNKALHWVWFHPPRHPLQQEYPDGDRHLIHQCPTLQKLTEFEQRIGVRFNHIRLLARAFTRKCVGYNFLTLGHNQRLEFLGDSVLQLVTTEYLYKHFPDHQEGHLSLLRSSLVNNRTQAVICDDLEIPNFILQPPAFLRNEPQELRMKDKADLVEAFLGALFVDHSLDYCAAFVRYCFLPRLKQFIEEQRWCDPKSQLQQCCLALRNPSGGDPDMPVYKVVCVEGPTNTRVYRVAVYFRGERLATGEGHSVKQAEMNAAKNALRAYRALFPQIFRNHNTSTAHPPTSSASFSSSLSNPVTDGHKITNNNGSGNGYYNTKNRGGSSNSSSSSNSVIIATTITSSSSSSSSSTSSISSRRSRSRKRNCCSIINKKNIQRNNNDNGVRKNRNSICSNSSSCCASTSTQSTVKEEIWSKILCETQSRSKCALPTASVIVLGDSDSGKTSMVARLQGVEEPKKGAGFEYHYLEINPDYKVGSYAYQLSSSLPDISAGDVPRLGVWVLDGDPLYAPLLRFALPAENLKHSVALICCSMAEPWNIGQSLQRWTDVLEKHLNQSGLYSTHVLSECRERQVRFWQEYVEPLDSSSHSELGQKVPSMEPDQILLPLGQSTLTRNLGLPLIVVVTKCDLLSSYEKQFDLKDEDCDLIQKQIRQFCLKHGAALVYTNVKEGRNCDLLYKYILHRVFGFPFTQPACVIDKEAMFIPAGWDNEKKISIIEDGLPEGAEEAFLNRFSDQLVNPLNNSFNDNNITAGDANTSAGSNSSSSGGNSSFSGCASQKELEMKIEDEQAFLARLQTLLNTTLPNTQSPGQHRPDGSSPMPMSITSPRHSSDKSRPSPIGGQSSNGLFSSASVSAGGSATSAQSKKADSIGKIAMQTVSGTGTGAGAAGSVGGGPVGPSSEGALAQFFNNLLVKRPASTAAGSAKLTSESSIRERTFDDSESETQTDWHYCCSDDASKAKR</sequence>
<evidence type="ECO:0000256" key="29">
    <source>
        <dbReference type="ARBA" id="ARBA00023242"/>
    </source>
</evidence>
<dbReference type="GO" id="GO:0005874">
    <property type="term" value="C:microtubule"/>
    <property type="evidence" value="ECO:0007669"/>
    <property type="project" value="UniProtKB-KW"/>
</dbReference>
<dbReference type="PROSITE" id="PS50142">
    <property type="entry name" value="RNASE_3_2"/>
    <property type="match status" value="2"/>
</dbReference>